<name>A0ABT5HAW6_9BACE</name>
<comment type="caution">
    <text evidence="7">The sequence shown here is derived from an EMBL/GenBank/DDBJ whole genome shotgun (WGS) entry which is preliminary data.</text>
</comment>
<reference evidence="7 8" key="1">
    <citation type="submission" date="2023-01" db="EMBL/GenBank/DDBJ databases">
        <title>Exploring GABA producing Bacteroides strains toward improving mental health.</title>
        <authorList>
            <person name="Yousuf B."/>
            <person name="Bouhlel N.E."/>
            <person name="Mottawea W."/>
            <person name="Hammami R."/>
        </authorList>
    </citation>
    <scope>NUCLEOTIDE SEQUENCE [LARGE SCALE GENOMIC DNA]</scope>
    <source>
        <strain evidence="7 8">UO.H1054</strain>
    </source>
</reference>
<dbReference type="InterPro" id="IPR031680">
    <property type="entry name" value="Hepar_II_III_N"/>
</dbReference>
<evidence type="ECO:0000259" key="6">
    <source>
        <dbReference type="Pfam" id="PF16889"/>
    </source>
</evidence>
<comment type="subcellular location">
    <subcellularLocation>
        <location evidence="1">Periplasm</location>
    </subcellularLocation>
</comment>
<dbReference type="Pfam" id="PF16889">
    <property type="entry name" value="Hepar_II_III_N"/>
    <property type="match status" value="1"/>
</dbReference>
<evidence type="ECO:0000313" key="7">
    <source>
        <dbReference type="EMBL" id="MDC7137076.1"/>
    </source>
</evidence>
<evidence type="ECO:0000256" key="1">
    <source>
        <dbReference type="ARBA" id="ARBA00004418"/>
    </source>
</evidence>
<dbReference type="Pfam" id="PF07940">
    <property type="entry name" value="Hepar_II_III_C"/>
    <property type="match status" value="1"/>
</dbReference>
<proteinExistence type="predicted"/>
<dbReference type="PANTHER" id="PTHR39210">
    <property type="entry name" value="HEPARIN-SULFATE LYASE"/>
    <property type="match status" value="1"/>
</dbReference>
<dbReference type="InterPro" id="IPR008929">
    <property type="entry name" value="Chondroitin_lyas"/>
</dbReference>
<sequence length="706" mass="81292">MKNIFFICVFSLIAFTGCTDDDELYKNSGGNSTEEESTLPNEDIELSLFEALNLDYPGLEQVKAWYETGNYYSAAKALLQYYKGRIGINNPNVSLINSTINENEEKWANDALKAKKYCFYVNDNYFANEKNKLPYSLLGEDKNINWNFKPDRADNEYQKQLHRHKWMPFQAKAYQKTGNEQYAIEWKEVYADWIAKNPKPETPDEFQWWQPQVSTRIMGQTELFEYYKFSPNFTPEWLSFFLVHFAEHADYLAKFKYHDENNILLSQGTALAFAGTLFPEFKNAAEWQKMGFDILNEQTKKQFLSDGMLGDLSLHYHMGSLAEFYNLRKLVAQNRLPEGILSPEINDILLKAAELVMYFTYQNYFIPKSNFNCTSALNDSWMKTKSVLSKNFISYAEMFPDNQELKFMATEGVEGTEPSTEVKVFEASGHYIFRDGWKFADNTKEGTVLIHSNNYSEESLAGADWSHNQPDNGTFELYHANRNFFPDSGVCTYMSNTDNEVKALRRWFRRTDSHNTLTLDNKDIVFAKGKLVKTAEEPQQLVVTENQGYKDNDFKHRRSIFFVDKQFFVLIDEGFGTATGTANLNFHLCETTTDATVDTDVNGAHTLFSDDNNLLVRSFGSTSITCKEKEGRFSIKNDGKYEVRKAYQLDMEKATGIPVRYITVLYPTSDPASHNVQAEFTDSGNANNVSVKVVIDNKEYNLGYQL</sequence>
<dbReference type="EMBL" id="JAQPYS010000065">
    <property type="protein sequence ID" value="MDC7137076.1"/>
    <property type="molecule type" value="Genomic_DNA"/>
</dbReference>
<feature type="domain" description="Heparinase II/III-like C-terminal" evidence="5">
    <location>
        <begin position="418"/>
        <end position="628"/>
    </location>
</feature>
<keyword evidence="8" id="KW-1185">Reference proteome</keyword>
<organism evidence="7 8">
    <name type="scientific">Bacteroides zhangwenhongii</name>
    <dbReference type="NCBI Taxonomy" id="2650157"/>
    <lineage>
        <taxon>Bacteria</taxon>
        <taxon>Pseudomonadati</taxon>
        <taxon>Bacteroidota</taxon>
        <taxon>Bacteroidia</taxon>
        <taxon>Bacteroidales</taxon>
        <taxon>Bacteroidaceae</taxon>
        <taxon>Bacteroides</taxon>
    </lineage>
</organism>
<dbReference type="NCBIfam" id="NF045572">
    <property type="entry name" value="Hepsulflyase_bctds"/>
    <property type="match status" value="1"/>
</dbReference>
<dbReference type="Proteomes" id="UP001215398">
    <property type="component" value="Unassembled WGS sequence"/>
</dbReference>
<dbReference type="RefSeq" id="WP_272720564.1">
    <property type="nucleotide sequence ID" value="NZ_JAQPYS010000065.1"/>
</dbReference>
<keyword evidence="3" id="KW-0574">Periplasm</keyword>
<evidence type="ECO:0000256" key="4">
    <source>
        <dbReference type="ARBA" id="ARBA00023239"/>
    </source>
</evidence>
<dbReference type="GO" id="GO:0016829">
    <property type="term" value="F:lyase activity"/>
    <property type="evidence" value="ECO:0007669"/>
    <property type="project" value="UniProtKB-KW"/>
</dbReference>
<gene>
    <name evidence="7" type="ORF">PQG98_12125</name>
</gene>
<protein>
    <submittedName>
        <fullName evidence="7">Alginate lyase family protein</fullName>
    </submittedName>
</protein>
<evidence type="ECO:0000259" key="5">
    <source>
        <dbReference type="Pfam" id="PF07940"/>
    </source>
</evidence>
<evidence type="ECO:0000256" key="3">
    <source>
        <dbReference type="ARBA" id="ARBA00022764"/>
    </source>
</evidence>
<dbReference type="PANTHER" id="PTHR39210:SF1">
    <property type="entry name" value="HEPARIN-SULFATE LYASE"/>
    <property type="match status" value="1"/>
</dbReference>
<dbReference type="SUPFAM" id="SSF48230">
    <property type="entry name" value="Chondroitin AC/alginate lyase"/>
    <property type="match status" value="1"/>
</dbReference>
<dbReference type="InterPro" id="IPR054646">
    <property type="entry name" value="HepC"/>
</dbReference>
<feature type="domain" description="Heparin-sulfate lyase N-terminal" evidence="6">
    <location>
        <begin position="48"/>
        <end position="407"/>
    </location>
</feature>
<evidence type="ECO:0000256" key="2">
    <source>
        <dbReference type="ARBA" id="ARBA00022729"/>
    </source>
</evidence>
<evidence type="ECO:0000313" key="8">
    <source>
        <dbReference type="Proteomes" id="UP001215398"/>
    </source>
</evidence>
<dbReference type="Gene3D" id="1.50.10.100">
    <property type="entry name" value="Chondroitin AC/alginate lyase"/>
    <property type="match status" value="1"/>
</dbReference>
<accession>A0ABT5HAW6</accession>
<dbReference type="Gene3D" id="2.70.98.70">
    <property type="match status" value="1"/>
</dbReference>
<keyword evidence="4 7" id="KW-0456">Lyase</keyword>
<dbReference type="PROSITE" id="PS51257">
    <property type="entry name" value="PROKAR_LIPOPROTEIN"/>
    <property type="match status" value="1"/>
</dbReference>
<keyword evidence="2" id="KW-0732">Signal</keyword>
<dbReference type="InterPro" id="IPR012480">
    <property type="entry name" value="Hepar_II_III_C"/>
</dbReference>